<feature type="region of interest" description="Disordered" evidence="2">
    <location>
        <begin position="1023"/>
        <end position="1047"/>
    </location>
</feature>
<proteinExistence type="predicted"/>
<dbReference type="InterPro" id="IPR050667">
    <property type="entry name" value="PPR-containing_protein"/>
</dbReference>
<dbReference type="Pfam" id="PF01535">
    <property type="entry name" value="PPR"/>
    <property type="match status" value="1"/>
</dbReference>
<protein>
    <recommendedName>
        <fullName evidence="5">Pentacotripeptide-repeat region of PRORP domain-containing protein</fullName>
    </recommendedName>
</protein>
<keyword evidence="4" id="KW-1185">Reference proteome</keyword>
<dbReference type="OrthoDB" id="185373at2759"/>
<feature type="compositionally biased region" description="Basic residues" evidence="2">
    <location>
        <begin position="1024"/>
        <end position="1034"/>
    </location>
</feature>
<feature type="compositionally biased region" description="Polar residues" evidence="2">
    <location>
        <begin position="744"/>
        <end position="753"/>
    </location>
</feature>
<sequence>MLLLSKKYRQQNLDILGRIPNWIIRVMDEKRQLGFKQFASFEYACLIEAFSQNPDTEYDAMQLLDPLVDRLESGKDFKDIRLMYHSAMKGFMQYFNIRSVMTIVSKMSQHATKLADAKKYDVVKYVQPDSTTWEMVISLFEERKMRSAMVRTWVGMLSRGEAPTVSIQRSMVKTLALQGRLEEAELVMRIGRVLGVGLHKEDKDQARRQKSLSWELNTKISSLASNLSAINSIVIPLKEPRVFKREDIDSLKVDGPDELGPIDSVIYGILISSAITYKNIQVAKQLFTEMQSEHVITDAKAFSYLANIYLHDQKTNKLQELINEYLSAKNRNNSKTEIQASKVDVEVVHSDIDLIGPLLYFYVESGEIFRAKELLDEWDQSYQDKIPAFELGYALLKIYRAANESKKGLLIFETSISATRRKNTDKGDESEKPKLELRHYVVMLRAAMDIKDLPKCVEILKLMDKNKVLPNQKIMETLLYTFLNAQALDLFDIAYDYIHNVLNMPLSMPLYTKWMKVLANHGDVYGIRNVLNDMDMMGQAPETHHYAILMQTLALCGHHDQAVEVLTQLKDVKSSVRPNADIYIAMIESSVINGQIKEAEQRLGALLEGTLMPPGRIPPRAFNNVMLGYLYHGDGSSAARIYRRMLDVGVKPNAHTYSALMHAYAWEGELETCKQLLNDMITRGVQPDPVIYTIMIVAFSMKADVRGAQRIFQQMCDQRNKWVVYRHIQKSKPGWPLGKHHSEIPTSKFVSDQNNDEDKEEMPPQPFVIDPVVYITMLKLYNNSKNLRKAIDMWSSLLSDYPVLRWNPRTGGQAKLAPTEVTAKTISYTSDFHKSALHILLRTFRASLKVNEIMDNPDKALDYMVNMEINKADTTESDVPLTEKDFWASTSMHGFEKKKSDEQSGLLEPLQIIDAMMRIWQRLEQIKFQFDNVHLNGYLSCLVVTRQYEELIRVLGNSVTTQSRVLTKLPASKNTAKVSKSTTLPPLSFDEDIARPSMPRLTITPQNTYLLLDRFRVDDFIDQHRRKHTPRNGKRRNDSKDPDIDGGQTLYLDFDNQSNRVISGGLLPELSKQEKKWQEETRARVIEMWSKHITIGGLWMLRNKDKL</sequence>
<comment type="caution">
    <text evidence="3">The sequence shown here is derived from an EMBL/GenBank/DDBJ whole genome shotgun (WGS) entry which is preliminary data.</text>
</comment>
<organism evidence="3 4">
    <name type="scientific">Mycoemilia scoparia</name>
    <dbReference type="NCBI Taxonomy" id="417184"/>
    <lineage>
        <taxon>Eukaryota</taxon>
        <taxon>Fungi</taxon>
        <taxon>Fungi incertae sedis</taxon>
        <taxon>Zoopagomycota</taxon>
        <taxon>Kickxellomycotina</taxon>
        <taxon>Kickxellomycetes</taxon>
        <taxon>Kickxellales</taxon>
        <taxon>Kickxellaceae</taxon>
        <taxon>Mycoemilia</taxon>
    </lineage>
</organism>
<name>A0A9W8DPK0_9FUNG</name>
<dbReference type="Gene3D" id="1.25.40.10">
    <property type="entry name" value="Tetratricopeptide repeat domain"/>
    <property type="match status" value="4"/>
</dbReference>
<evidence type="ECO:0000256" key="1">
    <source>
        <dbReference type="PROSITE-ProRule" id="PRU00708"/>
    </source>
</evidence>
<dbReference type="Pfam" id="PF13041">
    <property type="entry name" value="PPR_2"/>
    <property type="match status" value="1"/>
</dbReference>
<feature type="repeat" description="PPR" evidence="1">
    <location>
        <begin position="653"/>
        <end position="687"/>
    </location>
</feature>
<dbReference type="AlphaFoldDB" id="A0A9W8DPK0"/>
<evidence type="ECO:0000256" key="2">
    <source>
        <dbReference type="SAM" id="MobiDB-lite"/>
    </source>
</evidence>
<dbReference type="InterPro" id="IPR002885">
    <property type="entry name" value="PPR_rpt"/>
</dbReference>
<dbReference type="NCBIfam" id="TIGR00756">
    <property type="entry name" value="PPR"/>
    <property type="match status" value="1"/>
</dbReference>
<reference evidence="3" key="1">
    <citation type="submission" date="2022-07" db="EMBL/GenBank/DDBJ databases">
        <title>Phylogenomic reconstructions and comparative analyses of Kickxellomycotina fungi.</title>
        <authorList>
            <person name="Reynolds N.K."/>
            <person name="Stajich J.E."/>
            <person name="Barry K."/>
            <person name="Grigoriev I.V."/>
            <person name="Crous P."/>
            <person name="Smith M.E."/>
        </authorList>
    </citation>
    <scope>NUCLEOTIDE SEQUENCE</scope>
    <source>
        <strain evidence="3">NBRC 100468</strain>
    </source>
</reference>
<evidence type="ECO:0000313" key="4">
    <source>
        <dbReference type="Proteomes" id="UP001150538"/>
    </source>
</evidence>
<accession>A0A9W8DPK0</accession>
<gene>
    <name evidence="3" type="ORF">H4219_005419</name>
</gene>
<feature type="region of interest" description="Disordered" evidence="2">
    <location>
        <begin position="736"/>
        <end position="763"/>
    </location>
</feature>
<evidence type="ECO:0008006" key="5">
    <source>
        <dbReference type="Google" id="ProtNLM"/>
    </source>
</evidence>
<evidence type="ECO:0000313" key="3">
    <source>
        <dbReference type="EMBL" id="KAJ1912920.1"/>
    </source>
</evidence>
<dbReference type="EMBL" id="JANBPU010000301">
    <property type="protein sequence ID" value="KAJ1912920.1"/>
    <property type="molecule type" value="Genomic_DNA"/>
</dbReference>
<dbReference type="Proteomes" id="UP001150538">
    <property type="component" value="Unassembled WGS sequence"/>
</dbReference>
<feature type="repeat" description="PPR" evidence="1">
    <location>
        <begin position="618"/>
        <end position="652"/>
    </location>
</feature>
<dbReference type="InterPro" id="IPR011990">
    <property type="entry name" value="TPR-like_helical_dom_sf"/>
</dbReference>
<dbReference type="PROSITE" id="PS51375">
    <property type="entry name" value="PPR"/>
    <property type="match status" value="2"/>
</dbReference>
<dbReference type="PANTHER" id="PTHR47939:SF1">
    <property type="entry name" value="OS04G0684500 PROTEIN"/>
    <property type="match status" value="1"/>
</dbReference>
<dbReference type="PANTHER" id="PTHR47939">
    <property type="entry name" value="MEMBRANE-ASSOCIATED SALT-INDUCIBLE PROTEIN-LIKE"/>
    <property type="match status" value="1"/>
</dbReference>